<name>A0A397NF93_ECTOL</name>
<protein>
    <recommendedName>
        <fullName evidence="5">Coat protein A of bacteriophage Pf1</fullName>
    </recommendedName>
</protein>
<feature type="signal peptide" evidence="2">
    <location>
        <begin position="1"/>
        <end position="29"/>
    </location>
</feature>
<proteinExistence type="predicted"/>
<organism evidence="3 4">
    <name type="scientific">Ectopseudomonas oleovorans</name>
    <name type="common">Pseudomonas oleovorans</name>
    <dbReference type="NCBI Taxonomy" id="301"/>
    <lineage>
        <taxon>Bacteria</taxon>
        <taxon>Pseudomonadati</taxon>
        <taxon>Pseudomonadota</taxon>
        <taxon>Gammaproteobacteria</taxon>
        <taxon>Pseudomonadales</taxon>
        <taxon>Pseudomonadaceae</taxon>
        <taxon>Ectopseudomonas</taxon>
    </lineage>
</organism>
<dbReference type="Proteomes" id="UP000265836">
    <property type="component" value="Unassembled WGS sequence"/>
</dbReference>
<reference evidence="3 4" key="1">
    <citation type="submission" date="2018-08" db="EMBL/GenBank/DDBJ databases">
        <title>Genome sequencing of rice bacterial endophytes.</title>
        <authorList>
            <person name="Venturi V."/>
        </authorList>
    </citation>
    <scope>NUCLEOTIDE SEQUENCE [LARGE SCALE GENOMIC DNA]</scope>
    <source>
        <strain evidence="3 4">E1205</strain>
    </source>
</reference>
<sequence length="471" mass="47984">MNMTQAFSRLSVHALLALVFLALSAAANAATKITYYYGKQGDWITSRQKNSDAACMAILSENPDGTSRYKHVAALAGTGGGNCIGDLQPSGPRGAYGQWVSTTVTCEHGSADGLNCNVPPKDCSPTAGSVDHSVALAGRRSDIPPGSPTRPLNPNMCSDGCQYAYAGDGSMANCGSIRGGDPGDLYCVFRYSGTGQTCVPSDEPVDAAAPPNPNPPADPNDPTNPANNCGKGFAWSGTTCVRYFDPDTNNGGNTGGNDNSGGNTGGNNGGSDNGGGDNGSGNGSDNGSGNGNGNGNGSGDGGTGGGGPPTDVSGVEDRLDKIWDSLFGGEYDNSGDGNDAESEASGESAGSAIGDLLASEGQGAIDAYEEDSQEFLDALPNTVAGWFGDGTTVGLRRGLETVLPSASGCADYKVAFSLGKYNSSLVLPVCEISRYTRLLEWVIYCVTAIGLWRILFSGLRQDDVKAAKGGF</sequence>
<feature type="chain" id="PRO_5017424286" description="Coat protein A of bacteriophage Pf1" evidence="2">
    <location>
        <begin position="30"/>
        <end position="471"/>
    </location>
</feature>
<dbReference type="EMBL" id="QXDA01000001">
    <property type="protein sequence ID" value="RIA36186.1"/>
    <property type="molecule type" value="Genomic_DNA"/>
</dbReference>
<evidence type="ECO:0000256" key="1">
    <source>
        <dbReference type="SAM" id="MobiDB-lite"/>
    </source>
</evidence>
<comment type="caution">
    <text evidence="3">The sequence shown here is derived from an EMBL/GenBank/DDBJ whole genome shotgun (WGS) entry which is preliminary data.</text>
</comment>
<evidence type="ECO:0000256" key="2">
    <source>
        <dbReference type="SAM" id="SignalP"/>
    </source>
</evidence>
<gene>
    <name evidence="3" type="ORF">DFO61_0648</name>
</gene>
<feature type="compositionally biased region" description="Pro residues" evidence="1">
    <location>
        <begin position="210"/>
        <end position="219"/>
    </location>
</feature>
<feature type="region of interest" description="Disordered" evidence="1">
    <location>
        <begin position="251"/>
        <end position="349"/>
    </location>
</feature>
<evidence type="ECO:0000313" key="4">
    <source>
        <dbReference type="Proteomes" id="UP000265836"/>
    </source>
</evidence>
<evidence type="ECO:0000313" key="3">
    <source>
        <dbReference type="EMBL" id="RIA36186.1"/>
    </source>
</evidence>
<accession>A0A397NF93</accession>
<keyword evidence="2" id="KW-0732">Signal</keyword>
<feature type="compositionally biased region" description="Gly residues" evidence="1">
    <location>
        <begin position="252"/>
        <end position="308"/>
    </location>
</feature>
<dbReference type="AlphaFoldDB" id="A0A397NF93"/>
<evidence type="ECO:0008006" key="5">
    <source>
        <dbReference type="Google" id="ProtNLM"/>
    </source>
</evidence>
<feature type="region of interest" description="Disordered" evidence="1">
    <location>
        <begin position="199"/>
        <end position="229"/>
    </location>
</feature>